<evidence type="ECO:0000259" key="2">
    <source>
        <dbReference type="Pfam" id="PF22879"/>
    </source>
</evidence>
<protein>
    <recommendedName>
        <fullName evidence="4">AIPR protein</fullName>
    </recommendedName>
</protein>
<sequence>MSEYEEFYNDFMQEIYVASDIGEDFKENQFFTKSMEYIIEEGVVEDYYHLPFRHKSLGMKVDGYYYIEDREILTIFICDFNDDYILKTLTQTDIETSIRRVTKFINQSVYQKLYSELEETSPGYEIAYFLYKSQLRYKSINIVLVSNKVLSSRVKKLPSFKIKEYEVNSSVWDMKRFYEIESSKTKKETLLIDFQDEFNTTIPALPAHILTSPYHSYLCVLNGDILADLYEKYGARLLESNVRSFLQLRGNVNKGIRKTINENPNMFFAYNNGITATAEDIELDDSNKIKRLKNFQIVNGGQTTAALFNTRKSDKTPLNNIFVQMKLTIIHDDKINDVVPNISRFSNTQNKVSEADFFSNDMYHIRMEEKSRRIWTPVKDGELKKTKWFYERARGQYLELQSKLTPTKKKEFKEIHPNAQKFSKTDLAKFLMVWEEKPHIVSRGAQKNFIEFGKLIVPLWNKNDKEFNDLYYQHSIAKIIIFKTCDRIVFKESWYGGYKANIVAYTLSTVSFLIKQEKKSIDFSSIWKQQEINTIFISELKSISRYINNYITNTPEKFTNVSEWCKKDTCWIKLQDILISTNKLKLTNEFLDSLVSKEKVKYEEQEAKKEQKIDNSMELLKKMYKLSFDTWQDIIRWGSEKKLLDSSQIQLLSLIPSRKYPSDKQSKKIIEIILYLEDEGMKSVW</sequence>
<gene>
    <name evidence="3" type="ORF">HELGO_WM17461</name>
</gene>
<dbReference type="Pfam" id="PF22879">
    <property type="entry name" value="AIPR_N"/>
    <property type="match status" value="1"/>
</dbReference>
<reference evidence="3" key="1">
    <citation type="submission" date="2020-01" db="EMBL/GenBank/DDBJ databases">
        <authorList>
            <person name="Meier V. D."/>
            <person name="Meier V D."/>
        </authorList>
    </citation>
    <scope>NUCLEOTIDE SEQUENCE</scope>
    <source>
        <strain evidence="3">HLG_WM_MAG_05</strain>
    </source>
</reference>
<dbReference type="InterPro" id="IPR055101">
    <property type="entry name" value="AIPR_N"/>
</dbReference>
<dbReference type="Pfam" id="PF10592">
    <property type="entry name" value="AIPR"/>
    <property type="match status" value="1"/>
</dbReference>
<proteinExistence type="predicted"/>
<dbReference type="EMBL" id="CACVAU010000053">
    <property type="protein sequence ID" value="CAA6818307.1"/>
    <property type="molecule type" value="Genomic_DNA"/>
</dbReference>
<feature type="domain" description="Abortive infection phage resistance protein N-terminal" evidence="2">
    <location>
        <begin position="30"/>
        <end position="178"/>
    </location>
</feature>
<dbReference type="AlphaFoldDB" id="A0A6S6TJF7"/>
<feature type="domain" description="Abortive phage infection protein C-terminal" evidence="1">
    <location>
        <begin position="238"/>
        <end position="555"/>
    </location>
</feature>
<evidence type="ECO:0008006" key="4">
    <source>
        <dbReference type="Google" id="ProtNLM"/>
    </source>
</evidence>
<organism evidence="3">
    <name type="scientific">uncultured Sulfurovum sp</name>
    <dbReference type="NCBI Taxonomy" id="269237"/>
    <lineage>
        <taxon>Bacteria</taxon>
        <taxon>Pseudomonadati</taxon>
        <taxon>Campylobacterota</taxon>
        <taxon>Epsilonproteobacteria</taxon>
        <taxon>Campylobacterales</taxon>
        <taxon>Sulfurovaceae</taxon>
        <taxon>Sulfurovum</taxon>
        <taxon>environmental samples</taxon>
    </lineage>
</organism>
<name>A0A6S6TJF7_9BACT</name>
<dbReference type="InterPro" id="IPR018891">
    <property type="entry name" value="AIPR_C"/>
</dbReference>
<evidence type="ECO:0000259" key="1">
    <source>
        <dbReference type="Pfam" id="PF10592"/>
    </source>
</evidence>
<evidence type="ECO:0000313" key="3">
    <source>
        <dbReference type="EMBL" id="CAA6818307.1"/>
    </source>
</evidence>
<accession>A0A6S6TJF7</accession>